<accession>Q94D43</accession>
<reference evidence="2" key="1">
    <citation type="journal article" date="2002" name="Nature">
        <title>The genome sequence and structure of rice chromosome 1.</title>
        <authorList>
            <person name="Sasaki T."/>
            <person name="Matsumoto T."/>
            <person name="Yamamoto K."/>
            <person name="Sakata K."/>
            <person name="Baba T."/>
            <person name="Katayose Y."/>
            <person name="Wu J."/>
            <person name="Niimura Y."/>
            <person name="Cheng Z."/>
            <person name="Nagamura Y."/>
            <person name="Antonio B.A."/>
            <person name="Kanamori H."/>
            <person name="Hosokawa S."/>
            <person name="Masukawa M."/>
            <person name="Arikawa K."/>
            <person name="Chiden Y."/>
            <person name="Hayashi M."/>
            <person name="Okamoto M."/>
            <person name="Ando T."/>
            <person name="Aoki H."/>
            <person name="Arita K."/>
            <person name="Hamada M."/>
            <person name="Harada C."/>
            <person name="Hijishita S."/>
            <person name="Honda M."/>
            <person name="Ichikawa Y."/>
            <person name="Idonuma A."/>
            <person name="Iijima M."/>
            <person name="Ikeda M."/>
            <person name="Ikeno M."/>
            <person name="Itoh S."/>
            <person name="Itoh T."/>
            <person name="Itoh Y."/>
            <person name="Itoh Y."/>
            <person name="Iwabuchi A."/>
            <person name="Kamiya K."/>
            <person name="Karasawa W."/>
            <person name="Katagiri S."/>
            <person name="Kikuta A."/>
            <person name="Kobayashi N."/>
            <person name="Kono I."/>
            <person name="Machita K."/>
            <person name="Maehara T."/>
            <person name="Mizuno H."/>
            <person name="Mizubayashi T."/>
            <person name="Mukai Y."/>
            <person name="Nagasaki H."/>
            <person name="Nakashima M."/>
            <person name="Nakama Y."/>
            <person name="Nakamichi Y."/>
            <person name="Nakamura M."/>
            <person name="Namiki N."/>
            <person name="Negishi M."/>
            <person name="Ohta I."/>
            <person name="Ono N."/>
            <person name="Saji S."/>
            <person name="Sakai K."/>
            <person name="Shibata M."/>
            <person name="Shimokawa T."/>
            <person name="Shomura A."/>
            <person name="Song J."/>
            <person name="Takazaki Y."/>
            <person name="Terasawa K."/>
            <person name="Tsuji K."/>
            <person name="Waki K."/>
            <person name="Yamagata H."/>
            <person name="Yamane H."/>
            <person name="Yoshiki S."/>
            <person name="Yoshihara R."/>
            <person name="Yukawa K."/>
            <person name="Zhong H."/>
            <person name="Iwama H."/>
            <person name="Endo T."/>
            <person name="Ito H."/>
            <person name="Hahn J.H."/>
            <person name="Kim H.I."/>
            <person name="Eun M.Y."/>
            <person name="Yano M."/>
            <person name="Jiang J."/>
            <person name="Gojobori T."/>
        </authorList>
    </citation>
    <scope>NUCLEOTIDE SEQUENCE [LARGE SCALE GENOMIC DNA]</scope>
</reference>
<organism evidence="2">
    <name type="scientific">Oryza sativa subsp. japonica</name>
    <name type="common">Rice</name>
    <dbReference type="NCBI Taxonomy" id="39947"/>
    <lineage>
        <taxon>Eukaryota</taxon>
        <taxon>Viridiplantae</taxon>
        <taxon>Streptophyta</taxon>
        <taxon>Embryophyta</taxon>
        <taxon>Tracheophyta</taxon>
        <taxon>Spermatophyta</taxon>
        <taxon>Magnoliopsida</taxon>
        <taxon>Liliopsida</taxon>
        <taxon>Poales</taxon>
        <taxon>Poaceae</taxon>
        <taxon>BOP clade</taxon>
        <taxon>Oryzoideae</taxon>
        <taxon>Oryzeae</taxon>
        <taxon>Oryzinae</taxon>
        <taxon>Oryza</taxon>
        <taxon>Oryza sativa</taxon>
    </lineage>
</organism>
<dbReference type="Proteomes" id="UP000817658">
    <property type="component" value="Chromosome 1"/>
</dbReference>
<evidence type="ECO:0000313" key="2">
    <source>
        <dbReference type="EMBL" id="BAB61849.1"/>
    </source>
</evidence>
<dbReference type="AlphaFoldDB" id="Q94D43"/>
<protein>
    <submittedName>
        <fullName evidence="2">Uncharacterized protein</fullName>
    </submittedName>
</protein>
<evidence type="ECO:0000256" key="1">
    <source>
        <dbReference type="SAM" id="MobiDB-lite"/>
    </source>
</evidence>
<name>Q94D43_ORYSJ</name>
<dbReference type="EMBL" id="AP003492">
    <property type="protein sequence ID" value="BAB61849.1"/>
    <property type="molecule type" value="Genomic_DNA"/>
</dbReference>
<proteinExistence type="predicted"/>
<sequence>MGKRKCIIVFRRCVCFTRTSDKSRQQGEEGDCVLRRPKKDPPPNTPPSFSAEHAIISGSNRYELAARFTLPATYSVVPKNMFTLIDLDVSHLILD</sequence>
<feature type="region of interest" description="Disordered" evidence="1">
    <location>
        <begin position="20"/>
        <end position="51"/>
    </location>
</feature>
<gene>
    <name evidence="2" type="primary">P0712E02.19</name>
</gene>